<organism evidence="2 3">
    <name type="scientific">Conoideocrella luteorostrata</name>
    <dbReference type="NCBI Taxonomy" id="1105319"/>
    <lineage>
        <taxon>Eukaryota</taxon>
        <taxon>Fungi</taxon>
        <taxon>Dikarya</taxon>
        <taxon>Ascomycota</taxon>
        <taxon>Pezizomycotina</taxon>
        <taxon>Sordariomycetes</taxon>
        <taxon>Hypocreomycetidae</taxon>
        <taxon>Hypocreales</taxon>
        <taxon>Clavicipitaceae</taxon>
        <taxon>Conoideocrella</taxon>
    </lineage>
</organism>
<keyword evidence="1" id="KW-0732">Signal</keyword>
<accession>A0AAJ0FZC3</accession>
<keyword evidence="3" id="KW-1185">Reference proteome</keyword>
<protein>
    <submittedName>
        <fullName evidence="2">Uncharacterized protein</fullName>
    </submittedName>
</protein>
<evidence type="ECO:0000313" key="3">
    <source>
        <dbReference type="Proteomes" id="UP001251528"/>
    </source>
</evidence>
<feature type="chain" id="PRO_5042529966" evidence="1">
    <location>
        <begin position="21"/>
        <end position="628"/>
    </location>
</feature>
<feature type="signal peptide" evidence="1">
    <location>
        <begin position="1"/>
        <end position="20"/>
    </location>
</feature>
<dbReference type="AlphaFoldDB" id="A0AAJ0FZC3"/>
<proteinExistence type="predicted"/>
<comment type="caution">
    <text evidence="2">The sequence shown here is derived from an EMBL/GenBank/DDBJ whole genome shotgun (WGS) entry which is preliminary data.</text>
</comment>
<name>A0AAJ0FZC3_9HYPO</name>
<gene>
    <name evidence="2" type="ORF">QQS21_005135</name>
</gene>
<reference evidence="2" key="1">
    <citation type="submission" date="2023-06" db="EMBL/GenBank/DDBJ databases">
        <title>Conoideocrella luteorostrata (Hypocreales: Clavicipitaceae), a potential biocontrol fungus for elongate hemlock scale in United States Christmas tree production areas.</title>
        <authorList>
            <person name="Barrett H."/>
            <person name="Lovett B."/>
            <person name="Macias A.M."/>
            <person name="Stajich J.E."/>
            <person name="Kasson M.T."/>
        </authorList>
    </citation>
    <scope>NUCLEOTIDE SEQUENCE</scope>
    <source>
        <strain evidence="2">ARSEF 14590</strain>
    </source>
</reference>
<sequence length="628" mass="70845">MHKKVVLTLTSLLCFQLAKAGVADNPIRSTNSWGLYNEQRGDAISHQFANAKVVTRRDTGDDQTKVQLDKIDSFTQWITRAPIRNDCFFVTCAVLLGTTPEDISQRTGLPIPPESRPGEGRGVSIDEMIQALTRLGIRFRTWSFRRGSNRGVSEALALPPRGLPRVVGVAYRRPDGTGHVVIARNPGTEHRRYIDYQASPSGRDVTEDVRMSRIFAYIHVDIDASSGEFFTTQRPMIERMEIDYGEQDLEPMEVDEGEPDRIFDDQLQQLRRGEFNRLPCAAFIAFWALSKNNHHKRLLPSQGLRPRAITDCDKARYLETQLSLEDKPPCSKIKDLEFGFKLSEDLTAGTYDRIGAILEGPAGKAEFTIADDPPRGFSTRIPVDLKSSFGSDAIAINGINAISLTAESWRSHLIPNDEWKVEGIKLHAKCVKPGFEISDNRLISLNAWFQHPDASWVPFTSSDKKIVRKLKIAPTDWDVSPLCVFIKNLKYSFKLGDDWFSGADGPLSFKIGESKQIIIGKDLPTESSRSAYIDLKKVFGKDIVDIRDIKSLELFDQARSKKAKRDEWLLQGIQFEAICADDDKGMALKKFGNKHQWFGKHPQANGAVFRGEIVPSDWKEMKLNPYHY</sequence>
<dbReference type="Proteomes" id="UP001251528">
    <property type="component" value="Unassembled WGS sequence"/>
</dbReference>
<evidence type="ECO:0000313" key="2">
    <source>
        <dbReference type="EMBL" id="KAK2600120.1"/>
    </source>
</evidence>
<evidence type="ECO:0000256" key="1">
    <source>
        <dbReference type="SAM" id="SignalP"/>
    </source>
</evidence>
<dbReference type="EMBL" id="JASWJB010000082">
    <property type="protein sequence ID" value="KAK2600120.1"/>
    <property type="molecule type" value="Genomic_DNA"/>
</dbReference>